<organism evidence="1">
    <name type="scientific">marine sediment metagenome</name>
    <dbReference type="NCBI Taxonomy" id="412755"/>
    <lineage>
        <taxon>unclassified sequences</taxon>
        <taxon>metagenomes</taxon>
        <taxon>ecological metagenomes</taxon>
    </lineage>
</organism>
<accession>A0A0F9R3C5</accession>
<dbReference type="AlphaFoldDB" id="A0A0F9R3C5"/>
<name>A0A0F9R3C5_9ZZZZ</name>
<sequence length="88" mass="10121">MSNNLKGLLQIPETNKKLIIYGIKGARIGHLRGGSEYLAFSIMPSRNKSKENKVKIKQIKELICNLFDVKPERRMRTSQYGKQEEGEK</sequence>
<dbReference type="EMBL" id="LAZR01001492">
    <property type="protein sequence ID" value="KKN43727.1"/>
    <property type="molecule type" value="Genomic_DNA"/>
</dbReference>
<protein>
    <submittedName>
        <fullName evidence="1">Uncharacterized protein</fullName>
    </submittedName>
</protein>
<proteinExistence type="predicted"/>
<comment type="caution">
    <text evidence="1">The sequence shown here is derived from an EMBL/GenBank/DDBJ whole genome shotgun (WGS) entry which is preliminary data.</text>
</comment>
<reference evidence="1" key="1">
    <citation type="journal article" date="2015" name="Nature">
        <title>Complex archaea that bridge the gap between prokaryotes and eukaryotes.</title>
        <authorList>
            <person name="Spang A."/>
            <person name="Saw J.H."/>
            <person name="Jorgensen S.L."/>
            <person name="Zaremba-Niedzwiedzka K."/>
            <person name="Martijn J."/>
            <person name="Lind A.E."/>
            <person name="van Eijk R."/>
            <person name="Schleper C."/>
            <person name="Guy L."/>
            <person name="Ettema T.J."/>
        </authorList>
    </citation>
    <scope>NUCLEOTIDE SEQUENCE</scope>
</reference>
<evidence type="ECO:0000313" key="1">
    <source>
        <dbReference type="EMBL" id="KKN43727.1"/>
    </source>
</evidence>
<gene>
    <name evidence="1" type="ORF">LCGC14_0700090</name>
</gene>